<feature type="non-terminal residue" evidence="1">
    <location>
        <position position="1"/>
    </location>
</feature>
<comment type="caution">
    <text evidence="1">The sequence shown here is derived from an EMBL/GenBank/DDBJ whole genome shotgun (WGS) entry which is preliminary data.</text>
</comment>
<proteinExistence type="predicted"/>
<sequence>LLINSNFDKERRVLPLAAQDGSPILPALWEPHLSLLDPLL</sequence>
<dbReference type="EMBL" id="MKHE01000019">
    <property type="protein sequence ID" value="OWK05797.1"/>
    <property type="molecule type" value="Genomic_DNA"/>
</dbReference>
<protein>
    <submittedName>
        <fullName evidence="1">Uncharacterized protein</fullName>
    </submittedName>
</protein>
<keyword evidence="2" id="KW-1185">Reference proteome</keyword>
<accession>A0A212CIF4</accession>
<evidence type="ECO:0000313" key="2">
    <source>
        <dbReference type="Proteomes" id="UP000242450"/>
    </source>
</evidence>
<dbReference type="AlphaFoldDB" id="A0A212CIF4"/>
<gene>
    <name evidence="1" type="ORF">Celaphus_00012594</name>
</gene>
<name>A0A212CIF4_CEREH</name>
<evidence type="ECO:0000313" key="1">
    <source>
        <dbReference type="EMBL" id="OWK05797.1"/>
    </source>
</evidence>
<reference evidence="1 2" key="1">
    <citation type="journal article" date="2018" name="Mol. Genet. Genomics">
        <title>The red deer Cervus elaphus genome CerEla1.0: sequencing, annotating, genes, and chromosomes.</title>
        <authorList>
            <person name="Bana N.A."/>
            <person name="Nyiri A."/>
            <person name="Nagy J."/>
            <person name="Frank K."/>
            <person name="Nagy T."/>
            <person name="Steger V."/>
            <person name="Schiller M."/>
            <person name="Lakatos P."/>
            <person name="Sugar L."/>
            <person name="Horn P."/>
            <person name="Barta E."/>
            <person name="Orosz L."/>
        </authorList>
    </citation>
    <scope>NUCLEOTIDE SEQUENCE [LARGE SCALE GENOMIC DNA]</scope>
    <source>
        <strain evidence="1">Hungarian</strain>
    </source>
</reference>
<dbReference type="Proteomes" id="UP000242450">
    <property type="component" value="Chromosome 19"/>
</dbReference>
<organism evidence="1 2">
    <name type="scientific">Cervus elaphus hippelaphus</name>
    <name type="common">European red deer</name>
    <dbReference type="NCBI Taxonomy" id="46360"/>
    <lineage>
        <taxon>Eukaryota</taxon>
        <taxon>Metazoa</taxon>
        <taxon>Chordata</taxon>
        <taxon>Craniata</taxon>
        <taxon>Vertebrata</taxon>
        <taxon>Euteleostomi</taxon>
        <taxon>Mammalia</taxon>
        <taxon>Eutheria</taxon>
        <taxon>Laurasiatheria</taxon>
        <taxon>Artiodactyla</taxon>
        <taxon>Ruminantia</taxon>
        <taxon>Pecora</taxon>
        <taxon>Cervidae</taxon>
        <taxon>Cervinae</taxon>
        <taxon>Cervus</taxon>
    </lineage>
</organism>